<evidence type="ECO:0000313" key="1">
    <source>
        <dbReference type="EMBL" id="KAF9605046.1"/>
    </source>
</evidence>
<organism evidence="1 2">
    <name type="scientific">Coptis chinensis</name>
    <dbReference type="NCBI Taxonomy" id="261450"/>
    <lineage>
        <taxon>Eukaryota</taxon>
        <taxon>Viridiplantae</taxon>
        <taxon>Streptophyta</taxon>
        <taxon>Embryophyta</taxon>
        <taxon>Tracheophyta</taxon>
        <taxon>Spermatophyta</taxon>
        <taxon>Magnoliopsida</taxon>
        <taxon>Ranunculales</taxon>
        <taxon>Ranunculaceae</taxon>
        <taxon>Coptidoideae</taxon>
        <taxon>Coptis</taxon>
    </lineage>
</organism>
<dbReference type="Proteomes" id="UP000631114">
    <property type="component" value="Unassembled WGS sequence"/>
</dbReference>
<reference evidence="1 2" key="1">
    <citation type="submission" date="2020-10" db="EMBL/GenBank/DDBJ databases">
        <title>The Coptis chinensis genome and diversification of protoberbering-type alkaloids.</title>
        <authorList>
            <person name="Wang B."/>
            <person name="Shu S."/>
            <person name="Song C."/>
            <person name="Liu Y."/>
        </authorList>
    </citation>
    <scope>NUCLEOTIDE SEQUENCE [LARGE SCALE GENOMIC DNA]</scope>
    <source>
        <strain evidence="1">HL-2020</strain>
        <tissue evidence="1">Leaf</tissue>
    </source>
</reference>
<evidence type="ECO:0000313" key="2">
    <source>
        <dbReference type="Proteomes" id="UP000631114"/>
    </source>
</evidence>
<name>A0A835HUK6_9MAGN</name>
<comment type="caution">
    <text evidence="1">The sequence shown here is derived from an EMBL/GenBank/DDBJ whole genome shotgun (WGS) entry which is preliminary data.</text>
</comment>
<dbReference type="AlphaFoldDB" id="A0A835HUK6"/>
<keyword evidence="2" id="KW-1185">Reference proteome</keyword>
<gene>
    <name evidence="1" type="ORF">IFM89_013716</name>
</gene>
<protein>
    <submittedName>
        <fullName evidence="1">Uncharacterized protein</fullName>
    </submittedName>
</protein>
<dbReference type="OrthoDB" id="10248513at2759"/>
<accession>A0A835HUK6</accession>
<sequence length="112" mass="12043">MLIGGVSVDKSRIGGLGRISDGGGQSGEAIKSAKQQNRSLWRVSSTLFAHIASDSILKPLVHFAEFPVATNYPSTSVGEFVELELAVINLKGKAEVKAFPLPCMRSKHEKTF</sequence>
<proteinExistence type="predicted"/>
<dbReference type="EMBL" id="JADFTS010000005">
    <property type="protein sequence ID" value="KAF9605046.1"/>
    <property type="molecule type" value="Genomic_DNA"/>
</dbReference>